<dbReference type="AlphaFoldDB" id="A0A6I6K6B5"/>
<dbReference type="GO" id="GO:0016810">
    <property type="term" value="F:hydrolase activity, acting on carbon-nitrogen (but not peptide) bonds"/>
    <property type="evidence" value="ECO:0007669"/>
    <property type="project" value="InterPro"/>
</dbReference>
<dbReference type="SUPFAM" id="SSF51338">
    <property type="entry name" value="Composite domain of metallo-dependent hydrolases"/>
    <property type="match status" value="1"/>
</dbReference>
<keyword evidence="2" id="KW-0378">Hydrolase</keyword>
<dbReference type="InterPro" id="IPR013108">
    <property type="entry name" value="Amidohydro_3"/>
</dbReference>
<dbReference type="PANTHER" id="PTHR22642">
    <property type="entry name" value="IMIDAZOLONEPROPIONASE"/>
    <property type="match status" value="1"/>
</dbReference>
<dbReference type="Proteomes" id="UP000428260">
    <property type="component" value="Chromosome"/>
</dbReference>
<accession>A0A6I6K6B5</accession>
<organism evidence="2 3">
    <name type="scientific">Maribellus comscasis</name>
    <dbReference type="NCBI Taxonomy" id="2681766"/>
    <lineage>
        <taxon>Bacteria</taxon>
        <taxon>Pseudomonadati</taxon>
        <taxon>Bacteroidota</taxon>
        <taxon>Bacteroidia</taxon>
        <taxon>Marinilabiliales</taxon>
        <taxon>Prolixibacteraceae</taxon>
        <taxon>Maribellus</taxon>
    </lineage>
</organism>
<dbReference type="Pfam" id="PF07969">
    <property type="entry name" value="Amidohydro_3"/>
    <property type="match status" value="1"/>
</dbReference>
<dbReference type="Gene3D" id="2.30.40.10">
    <property type="entry name" value="Urease, subunit C, domain 1"/>
    <property type="match status" value="1"/>
</dbReference>
<gene>
    <name evidence="2" type="ORF">GM418_27070</name>
</gene>
<keyword evidence="3" id="KW-1185">Reference proteome</keyword>
<dbReference type="InterPro" id="IPR033932">
    <property type="entry name" value="YtcJ-like"/>
</dbReference>
<dbReference type="CDD" id="cd01300">
    <property type="entry name" value="YtcJ_like"/>
    <property type="match status" value="1"/>
</dbReference>
<sequence length="583" mass="65103">MKRRIDIDNSINENSALDLMDDSAFADVVILNGKVLTIDENFAIAESIAIRGDRILKVGTQAEIRQLINIDTKVINVEGRTVIPGLIEAHLHPEQGALSELEEEIPVVKTINELLQWIIKQTEVKSENEWIIFPKFFYTRLKELRPPTLKELDEAAPINPVFLNGSFGGVINSAAMRISNITENTVDEGILKNPFSGQPTGILSRSAFKLLNTPPDKVYSEKEKATALAAMLKRYNRYGITSICSGAGDMQTFSLYQEIRKANELTCRVFLNIRFPLNLRHSVSVDEMLDSIDRMDMKTGDGDEWVKIGALKIILDGGILTGTAYLREPWGQRAQEVFGFEDPEYRGILNYNFEELERIVSKAAKSGWKFAAHCTGGGGVDLLLDVFEKINKTISLRDKRFAIIHGNFFTPESTIRMKKTGIYADAQAAWLYKDADAFTDIIGSERVSHFLPFRSMLDNEVMVNGGSDHMVKFDANSSVNPFNPFLGMWCMITRTTENSNVINSNEAITREEALRIYTINNAYATFEEAIKGSLETGKFADLAVLSSDILTCSTDQIKDIESVLTLVGGKVVFASDEIKMSNK</sequence>
<dbReference type="KEGG" id="mcos:GM418_27070"/>
<reference evidence="2 3" key="1">
    <citation type="submission" date="2019-11" db="EMBL/GenBank/DDBJ databases">
        <authorList>
            <person name="Zheng R.K."/>
            <person name="Sun C.M."/>
        </authorList>
    </citation>
    <scope>NUCLEOTIDE SEQUENCE [LARGE SCALE GENOMIC DNA]</scope>
    <source>
        <strain evidence="2 3">WC007</strain>
    </source>
</reference>
<evidence type="ECO:0000313" key="3">
    <source>
        <dbReference type="Proteomes" id="UP000428260"/>
    </source>
</evidence>
<dbReference type="Gene3D" id="3.10.310.70">
    <property type="match status" value="1"/>
</dbReference>
<dbReference type="EMBL" id="CP046401">
    <property type="protein sequence ID" value="QGY47193.1"/>
    <property type="molecule type" value="Genomic_DNA"/>
</dbReference>
<evidence type="ECO:0000313" key="2">
    <source>
        <dbReference type="EMBL" id="QGY47193.1"/>
    </source>
</evidence>
<dbReference type="Gene3D" id="3.20.20.140">
    <property type="entry name" value="Metal-dependent hydrolases"/>
    <property type="match status" value="1"/>
</dbReference>
<proteinExistence type="predicted"/>
<dbReference type="RefSeq" id="WP_158870822.1">
    <property type="nucleotide sequence ID" value="NZ_CP046401.1"/>
</dbReference>
<protein>
    <submittedName>
        <fullName evidence="2">Amidohydrolase family protein</fullName>
    </submittedName>
</protein>
<name>A0A6I6K6B5_9BACT</name>
<dbReference type="InterPro" id="IPR011059">
    <property type="entry name" value="Metal-dep_hydrolase_composite"/>
</dbReference>
<feature type="domain" description="Amidohydrolase 3" evidence="1">
    <location>
        <begin position="73"/>
        <end position="573"/>
    </location>
</feature>
<evidence type="ECO:0000259" key="1">
    <source>
        <dbReference type="Pfam" id="PF07969"/>
    </source>
</evidence>
<dbReference type="InterPro" id="IPR032466">
    <property type="entry name" value="Metal_Hydrolase"/>
</dbReference>
<dbReference type="PANTHER" id="PTHR22642:SF2">
    <property type="entry name" value="PROTEIN LONG AFTER FAR-RED 3"/>
    <property type="match status" value="1"/>
</dbReference>
<dbReference type="SUPFAM" id="SSF51556">
    <property type="entry name" value="Metallo-dependent hydrolases"/>
    <property type="match status" value="1"/>
</dbReference>